<reference evidence="2" key="1">
    <citation type="submission" date="2019-04" db="EMBL/GenBank/DDBJ databases">
        <authorList>
            <person name="Arcila Galvis J.E."/>
            <person name="Arias T."/>
            <person name="Arango Isaza R.E."/>
        </authorList>
    </citation>
    <scope>NUCLEOTIDE SEQUENCE</scope>
    <source>
        <strain evidence="2">081012</strain>
    </source>
</reference>
<dbReference type="InterPro" id="IPR027387">
    <property type="entry name" value="Cytb/b6-like_sf"/>
</dbReference>
<protein>
    <submittedName>
        <fullName evidence="2">Cytb-like ORF</fullName>
    </submittedName>
</protein>
<keyword evidence="1" id="KW-0472">Membrane</keyword>
<evidence type="ECO:0000256" key="1">
    <source>
        <dbReference type="SAM" id="Phobius"/>
    </source>
</evidence>
<sequence>MMIILKSHPLFTLINGYLIDLPEYSNINHILDFLDSIVYFLLIEIITVISLAIVYNVSLLEAFISLMHVIGDVNNE</sequence>
<dbReference type="EMBL" id="MK754071">
    <property type="protein sequence ID" value="QDO71972.1"/>
    <property type="molecule type" value="Genomic_DNA"/>
</dbReference>
<dbReference type="GO" id="GO:0022904">
    <property type="term" value="P:respiratory electron transport chain"/>
    <property type="evidence" value="ECO:0007669"/>
    <property type="project" value="InterPro"/>
</dbReference>
<dbReference type="SUPFAM" id="SSF81342">
    <property type="entry name" value="Transmembrane di-heme cytochromes"/>
    <property type="match status" value="1"/>
</dbReference>
<name>A0A516EZP8_9PEZI</name>
<accession>A0A516EZP8</accession>
<dbReference type="GO" id="GO:0016020">
    <property type="term" value="C:membrane"/>
    <property type="evidence" value="ECO:0007669"/>
    <property type="project" value="InterPro"/>
</dbReference>
<dbReference type="GeneID" id="41039450"/>
<dbReference type="AlphaFoldDB" id="A0A516EZP8"/>
<evidence type="ECO:0000313" key="2">
    <source>
        <dbReference type="EMBL" id="QDO71972.1"/>
    </source>
</evidence>
<dbReference type="RefSeq" id="YP_009681551.1">
    <property type="nucleotide sequence ID" value="NC_044132.1"/>
</dbReference>
<geneLocation type="mitochondrion" evidence="2"/>
<keyword evidence="1" id="KW-1133">Transmembrane helix</keyword>
<keyword evidence="1" id="KW-0812">Transmembrane</keyword>
<dbReference type="Gene3D" id="1.20.810.10">
    <property type="entry name" value="Cytochrome Bc1 Complex, Chain C"/>
    <property type="match status" value="1"/>
</dbReference>
<keyword evidence="2" id="KW-0496">Mitochondrion</keyword>
<organism evidence="2">
    <name type="scientific">Pseudocercospora fijiensis</name>
    <dbReference type="NCBI Taxonomy" id="1873960"/>
    <lineage>
        <taxon>Eukaryota</taxon>
        <taxon>Fungi</taxon>
        <taxon>Dikarya</taxon>
        <taxon>Ascomycota</taxon>
        <taxon>Pezizomycotina</taxon>
        <taxon>Dothideomycetes</taxon>
        <taxon>Dothideomycetidae</taxon>
        <taxon>Mycosphaerellales</taxon>
        <taxon>Mycosphaerellaceae</taxon>
        <taxon>Pseudocercospora</taxon>
    </lineage>
</organism>
<proteinExistence type="predicted"/>
<dbReference type="InterPro" id="IPR016174">
    <property type="entry name" value="Di-haem_cyt_TM"/>
</dbReference>
<feature type="transmembrane region" description="Helical" evidence="1">
    <location>
        <begin position="37"/>
        <end position="57"/>
    </location>
</feature>